<feature type="compositionally biased region" description="Low complexity" evidence="1">
    <location>
        <begin position="70"/>
        <end position="79"/>
    </location>
</feature>
<evidence type="ECO:0000313" key="3">
    <source>
        <dbReference type="Proteomes" id="UP000472274"/>
    </source>
</evidence>
<dbReference type="AlphaFoldDB" id="A0A674JXW8"/>
<dbReference type="InParanoid" id="A0A674JXW8"/>
<evidence type="ECO:0000313" key="2">
    <source>
        <dbReference type="Ensembl" id="ENSTMTP00000025473.1"/>
    </source>
</evidence>
<dbReference type="Proteomes" id="UP000472274">
    <property type="component" value="Unplaced"/>
</dbReference>
<keyword evidence="3" id="KW-1185">Reference proteome</keyword>
<feature type="compositionally biased region" description="Polar residues" evidence="1">
    <location>
        <begin position="94"/>
        <end position="107"/>
    </location>
</feature>
<dbReference type="Ensembl" id="ENSTMTT00000026388.1">
    <property type="protein sequence ID" value="ENSTMTP00000025473.1"/>
    <property type="gene ID" value="ENSTMTG00000018570.1"/>
</dbReference>
<reference evidence="2" key="1">
    <citation type="submission" date="2025-08" db="UniProtKB">
        <authorList>
            <consortium name="Ensembl"/>
        </authorList>
    </citation>
    <scope>IDENTIFICATION</scope>
</reference>
<reference evidence="2" key="2">
    <citation type="submission" date="2025-09" db="UniProtKB">
        <authorList>
            <consortium name="Ensembl"/>
        </authorList>
    </citation>
    <scope>IDENTIFICATION</scope>
</reference>
<proteinExistence type="predicted"/>
<sequence>MPPEPPPSSCGRTTAISCAWTSETSTASSRVLRPIPCCWRRTCREAAPAASHRLRGAVGTAASTPAAKTLPGLGPAAPQGPGGTETDWVVPRETSLQPQAAPCSSHTRPIASL</sequence>
<protein>
    <submittedName>
        <fullName evidence="2">Uncharacterized protein</fullName>
    </submittedName>
</protein>
<name>A0A674JXW8_9SAUR</name>
<accession>A0A674JXW8</accession>
<organism evidence="2 3">
    <name type="scientific">Terrapene triunguis</name>
    <name type="common">Three-toed box turtle</name>
    <dbReference type="NCBI Taxonomy" id="2587831"/>
    <lineage>
        <taxon>Eukaryota</taxon>
        <taxon>Metazoa</taxon>
        <taxon>Chordata</taxon>
        <taxon>Craniata</taxon>
        <taxon>Vertebrata</taxon>
        <taxon>Euteleostomi</taxon>
        <taxon>Archelosauria</taxon>
        <taxon>Testudinata</taxon>
        <taxon>Testudines</taxon>
        <taxon>Cryptodira</taxon>
        <taxon>Durocryptodira</taxon>
        <taxon>Testudinoidea</taxon>
        <taxon>Emydidae</taxon>
        <taxon>Terrapene</taxon>
    </lineage>
</organism>
<evidence type="ECO:0000256" key="1">
    <source>
        <dbReference type="SAM" id="MobiDB-lite"/>
    </source>
</evidence>
<feature type="region of interest" description="Disordered" evidence="1">
    <location>
        <begin position="49"/>
        <end position="113"/>
    </location>
</feature>